<dbReference type="GO" id="GO:0005739">
    <property type="term" value="C:mitochondrion"/>
    <property type="evidence" value="ECO:0007669"/>
    <property type="project" value="TreeGrafter"/>
</dbReference>
<dbReference type="Pfam" id="PF00551">
    <property type="entry name" value="Formyl_trans_N"/>
    <property type="match status" value="1"/>
</dbReference>
<reference evidence="8" key="3">
    <citation type="submission" date="2025-07" db="EMBL/GenBank/DDBJ databases">
        <authorList>
            <consortium name="NCBI Genome Project"/>
        </authorList>
    </citation>
    <scope>NUCLEOTIDE SEQUENCE</scope>
    <source>
        <strain evidence="8">CBS432</strain>
    </source>
</reference>
<dbReference type="GeneID" id="54628777"/>
<feature type="domain" description="Formyl transferase N-terminal" evidence="6">
    <location>
        <begin position="31"/>
        <end position="230"/>
    </location>
</feature>
<dbReference type="RefSeq" id="XP_033764586.1">
    <property type="nucleotide sequence ID" value="XM_033908695.1"/>
</dbReference>
<keyword evidence="4" id="KW-0808">Transferase</keyword>
<dbReference type="KEGG" id="spao:SPAR_B00930"/>
<reference evidence="8" key="1">
    <citation type="journal article" date="2017" name="Nat. Genet.">
        <title>Contrasting evolutionary genome dynamics between domesticated and wild yeasts.</title>
        <authorList>
            <person name="Yue J.X."/>
            <person name="Li J."/>
            <person name="Aigrain L."/>
            <person name="Hallin J."/>
            <person name="Persson K."/>
            <person name="Oliver K."/>
            <person name="Bergstrom A."/>
            <person name="Coupland P."/>
            <person name="Warringer J."/>
            <person name="Lagomarsino M.C."/>
            <person name="Fischer G."/>
            <person name="Durbin R."/>
            <person name="Liti G."/>
        </authorList>
    </citation>
    <scope>NUCLEOTIDE SEQUENCE</scope>
    <source>
        <strain evidence="8">CBS432</strain>
    </source>
</reference>
<dbReference type="InterPro" id="IPR036477">
    <property type="entry name" value="Formyl_transf_N_sf"/>
</dbReference>
<reference evidence="8" key="4">
    <citation type="submission" date="2025-08" db="UniProtKB">
        <authorList>
            <consortium name="RefSeq"/>
        </authorList>
    </citation>
    <scope>IDENTIFICATION</scope>
    <source>
        <strain evidence="8">CBS432</strain>
    </source>
</reference>
<gene>
    <name evidence="8" type="primary">FMT1</name>
    <name evidence="8" type="ORF">SPAR_B00930</name>
</gene>
<protein>
    <recommendedName>
        <fullName evidence="3">Methionyl-tRNA formyltransferase, mitochondrial</fullName>
        <ecNumber evidence="2">2.1.2.9</ecNumber>
    </recommendedName>
</protein>
<evidence type="ECO:0000256" key="1">
    <source>
        <dbReference type="ARBA" id="ARBA00010699"/>
    </source>
</evidence>
<dbReference type="GO" id="GO:0004479">
    <property type="term" value="F:methionyl-tRNA formyltransferase activity"/>
    <property type="evidence" value="ECO:0007669"/>
    <property type="project" value="UniProtKB-EC"/>
</dbReference>
<dbReference type="InterPro" id="IPR005794">
    <property type="entry name" value="Fmt"/>
</dbReference>
<dbReference type="FunFam" id="3.40.50.12230:FF:000005">
    <property type="entry name" value="Methionyl-tRNA transformylase"/>
    <property type="match status" value="1"/>
</dbReference>
<dbReference type="PANTHER" id="PTHR11138">
    <property type="entry name" value="METHIONYL-TRNA FORMYLTRANSFERASE"/>
    <property type="match status" value="1"/>
</dbReference>
<dbReference type="Pfam" id="PF02911">
    <property type="entry name" value="Formyl_trans_C"/>
    <property type="match status" value="1"/>
</dbReference>
<sequence length="401" mass="44554">MVNMRRIAPSHILFTCRRISSNTSPPVQPLNVLFFGSDTFSNLSLQALNELRKNDGTGSIVDKIQVVTRSPKWCGRQKSVLKYPPIFDMADKLQLPRPITCDTKQEMLALSELTPSRPGNPEASGLSTPFNAIIAVSFGKLIPGDLIRAVPLALNVHPSLLPRHKGSAPIQRALLDGDSYTGVTIQTLHPDRFDHGAIVAQTQPLPIATMLSAGRVDDLTADFNSDRVPRRTAILMDQLGAKGAQLLSQTLRERLYLPQNRVQAPATYKPSYAHRITTEDKRIHWARDSAAELFNKLETLGPLHAFKEAAAAKKNAQNSVLKRILFHECRVMGDTLLHNGSKPGMFEYDEKSDCLLVACRGDLLLCVNRLQFEGFAVERAGQFMRRLRKRCGALSEKLIFL</sequence>
<dbReference type="PANTHER" id="PTHR11138:SF5">
    <property type="entry name" value="METHIONYL-TRNA FORMYLTRANSFERASE, MITOCHONDRIAL"/>
    <property type="match status" value="1"/>
</dbReference>
<dbReference type="OrthoDB" id="10268103at2759"/>
<feature type="domain" description="Formyl transferase C-terminal" evidence="7">
    <location>
        <begin position="275"/>
        <end position="386"/>
    </location>
</feature>
<dbReference type="InterPro" id="IPR041711">
    <property type="entry name" value="Met-tRNA-FMT_N"/>
</dbReference>
<dbReference type="AlphaFoldDB" id="A0A8B8ULS0"/>
<dbReference type="NCBIfam" id="TIGR00460">
    <property type="entry name" value="fmt"/>
    <property type="match status" value="1"/>
</dbReference>
<dbReference type="VEuPathDB" id="FungiDB:SPAR_B00930"/>
<evidence type="ECO:0000256" key="5">
    <source>
        <dbReference type="ARBA" id="ARBA00022917"/>
    </source>
</evidence>
<dbReference type="InterPro" id="IPR002376">
    <property type="entry name" value="Formyl_transf_N"/>
</dbReference>
<name>A0A8B8ULS0_SACPA</name>
<evidence type="ECO:0000256" key="2">
    <source>
        <dbReference type="ARBA" id="ARBA00012261"/>
    </source>
</evidence>
<dbReference type="SUPFAM" id="SSF53328">
    <property type="entry name" value="Formyltransferase"/>
    <property type="match status" value="1"/>
</dbReference>
<evidence type="ECO:0000313" key="8">
    <source>
        <dbReference type="RefSeq" id="XP_033764586.1"/>
    </source>
</evidence>
<reference evidence="8" key="2">
    <citation type="submission" date="2020-01" db="EMBL/GenBank/DDBJ databases">
        <title>Population-level Yeast Reference Genomes.</title>
        <authorList>
            <person name="Yue J.-X."/>
        </authorList>
    </citation>
    <scope>NUCLEOTIDE SEQUENCE</scope>
    <source>
        <strain evidence="8">CBS432</strain>
    </source>
</reference>
<keyword evidence="5" id="KW-0648">Protein biosynthesis</keyword>
<dbReference type="CDD" id="cd08646">
    <property type="entry name" value="FMT_core_Met-tRNA-FMT_N"/>
    <property type="match status" value="1"/>
</dbReference>
<evidence type="ECO:0000259" key="7">
    <source>
        <dbReference type="Pfam" id="PF02911"/>
    </source>
</evidence>
<organism evidence="8">
    <name type="scientific">Saccharomyces paradoxus</name>
    <name type="common">Yeast</name>
    <name type="synonym">Saccharomyces douglasii</name>
    <dbReference type="NCBI Taxonomy" id="27291"/>
    <lineage>
        <taxon>Eukaryota</taxon>
        <taxon>Fungi</taxon>
        <taxon>Dikarya</taxon>
        <taxon>Ascomycota</taxon>
        <taxon>Saccharomycotina</taxon>
        <taxon>Saccharomycetes</taxon>
        <taxon>Saccharomycetales</taxon>
        <taxon>Saccharomycetaceae</taxon>
        <taxon>Saccharomyces</taxon>
    </lineage>
</organism>
<dbReference type="EC" id="2.1.2.9" evidence="2"/>
<proteinExistence type="inferred from homology"/>
<dbReference type="InterPro" id="IPR005793">
    <property type="entry name" value="Formyl_trans_C"/>
</dbReference>
<evidence type="ECO:0000256" key="3">
    <source>
        <dbReference type="ARBA" id="ARBA00014185"/>
    </source>
</evidence>
<evidence type="ECO:0000256" key="4">
    <source>
        <dbReference type="ARBA" id="ARBA00022679"/>
    </source>
</evidence>
<accession>A0A8B8ULS0</accession>
<comment type="similarity">
    <text evidence="1">Belongs to the Fmt family.</text>
</comment>
<evidence type="ECO:0000259" key="6">
    <source>
        <dbReference type="Pfam" id="PF00551"/>
    </source>
</evidence>
<dbReference type="Gene3D" id="3.40.50.12230">
    <property type="match status" value="1"/>
</dbReference>